<organism evidence="1 2">
    <name type="scientific">Rhododendron molle</name>
    <name type="common">Chinese azalea</name>
    <name type="synonym">Azalea mollis</name>
    <dbReference type="NCBI Taxonomy" id="49168"/>
    <lineage>
        <taxon>Eukaryota</taxon>
        <taxon>Viridiplantae</taxon>
        <taxon>Streptophyta</taxon>
        <taxon>Embryophyta</taxon>
        <taxon>Tracheophyta</taxon>
        <taxon>Spermatophyta</taxon>
        <taxon>Magnoliopsida</taxon>
        <taxon>eudicotyledons</taxon>
        <taxon>Gunneridae</taxon>
        <taxon>Pentapetalae</taxon>
        <taxon>asterids</taxon>
        <taxon>Ericales</taxon>
        <taxon>Ericaceae</taxon>
        <taxon>Ericoideae</taxon>
        <taxon>Rhodoreae</taxon>
        <taxon>Rhododendron</taxon>
    </lineage>
</organism>
<sequence>MVTERGGGSRQQEEVEIGAGGTSTFRLVEESVLGGPKSTVNAKCNDANHEGRAQYGIDVGEEDHDDAGEDKEA</sequence>
<comment type="caution">
    <text evidence="1">The sequence shown here is derived from an EMBL/GenBank/DDBJ whole genome shotgun (WGS) entry which is preliminary data.</text>
</comment>
<keyword evidence="2" id="KW-1185">Reference proteome</keyword>
<dbReference type="EMBL" id="CM046393">
    <property type="protein sequence ID" value="KAI8550849.1"/>
    <property type="molecule type" value="Genomic_DNA"/>
</dbReference>
<gene>
    <name evidence="1" type="ORF">RHMOL_Rhmol06G0139200</name>
</gene>
<dbReference type="Proteomes" id="UP001062846">
    <property type="component" value="Chromosome 6"/>
</dbReference>
<reference evidence="1" key="1">
    <citation type="submission" date="2022-02" db="EMBL/GenBank/DDBJ databases">
        <title>Plant Genome Project.</title>
        <authorList>
            <person name="Zhang R.-G."/>
        </authorList>
    </citation>
    <scope>NUCLEOTIDE SEQUENCE</scope>
    <source>
        <strain evidence="1">AT1</strain>
    </source>
</reference>
<evidence type="ECO:0000313" key="1">
    <source>
        <dbReference type="EMBL" id="KAI8550849.1"/>
    </source>
</evidence>
<proteinExistence type="predicted"/>
<evidence type="ECO:0000313" key="2">
    <source>
        <dbReference type="Proteomes" id="UP001062846"/>
    </source>
</evidence>
<name>A0ACC0ND73_RHOML</name>
<protein>
    <submittedName>
        <fullName evidence="1">Uncharacterized protein</fullName>
    </submittedName>
</protein>
<accession>A0ACC0ND73</accession>